<dbReference type="SUPFAM" id="SSF82607">
    <property type="entry name" value="YbaB-like"/>
    <property type="match status" value="1"/>
</dbReference>
<organism evidence="3">
    <name type="scientific">Streptomyces sp. R08</name>
    <dbReference type="NCBI Taxonomy" id="3238624"/>
    <lineage>
        <taxon>Bacteria</taxon>
        <taxon>Bacillati</taxon>
        <taxon>Actinomycetota</taxon>
        <taxon>Actinomycetes</taxon>
        <taxon>Kitasatosporales</taxon>
        <taxon>Streptomycetaceae</taxon>
        <taxon>Streptomyces</taxon>
    </lineage>
</organism>
<gene>
    <name evidence="3" type="ORF">AB5J58_36560</name>
</gene>
<dbReference type="InterPro" id="IPR036894">
    <property type="entry name" value="YbaB-like_sf"/>
</dbReference>
<dbReference type="Gene3D" id="3.30.1310.10">
    <property type="entry name" value="Nucleoid-associated protein YbaB-like domain"/>
    <property type="match status" value="1"/>
</dbReference>
<dbReference type="RefSeq" id="WP_328828133.1">
    <property type="nucleotide sequence ID" value="NZ_CP163431.1"/>
</dbReference>
<accession>A0AB39MK55</accession>
<keyword evidence="1" id="KW-0175">Coiled coil</keyword>
<evidence type="ECO:0000313" key="3">
    <source>
        <dbReference type="EMBL" id="XDQ05329.1"/>
    </source>
</evidence>
<dbReference type="AlphaFoldDB" id="A0AB39MK55"/>
<evidence type="ECO:0000256" key="2">
    <source>
        <dbReference type="SAM" id="MobiDB-lite"/>
    </source>
</evidence>
<feature type="coiled-coil region" evidence="1">
    <location>
        <begin position="4"/>
        <end position="45"/>
    </location>
</feature>
<name>A0AB39MK55_9ACTN</name>
<dbReference type="GO" id="GO:0003677">
    <property type="term" value="F:DNA binding"/>
    <property type="evidence" value="ECO:0007669"/>
    <property type="project" value="InterPro"/>
</dbReference>
<dbReference type="InterPro" id="IPR004401">
    <property type="entry name" value="YbaB/EbfC"/>
</dbReference>
<proteinExistence type="predicted"/>
<sequence length="150" mass="16223">MNSSESIEQRLAKAVAELEATEAAVARAEGELAHAESTVRSADRAVEVTVSAQGDLRALTFLDDKYRTMPAGQLAASVLEAVQEARARMARHVMATFEPFTKANPEAPEITGFDIDWNKIFGPGVLEGPKGGRRRGAGRLRDEISEDPED</sequence>
<evidence type="ECO:0000256" key="1">
    <source>
        <dbReference type="SAM" id="Coils"/>
    </source>
</evidence>
<dbReference type="EMBL" id="CP163431">
    <property type="protein sequence ID" value="XDQ05329.1"/>
    <property type="molecule type" value="Genomic_DNA"/>
</dbReference>
<dbReference type="Pfam" id="PF02575">
    <property type="entry name" value="YbaB_DNA_bd"/>
    <property type="match status" value="1"/>
</dbReference>
<feature type="region of interest" description="Disordered" evidence="2">
    <location>
        <begin position="125"/>
        <end position="150"/>
    </location>
</feature>
<reference evidence="3" key="1">
    <citation type="submission" date="2024-07" db="EMBL/GenBank/DDBJ databases">
        <authorList>
            <person name="Yu S.T."/>
        </authorList>
    </citation>
    <scope>NUCLEOTIDE SEQUENCE</scope>
    <source>
        <strain evidence="3">R08</strain>
    </source>
</reference>
<protein>
    <submittedName>
        <fullName evidence="3">YbaB/EbfC family nucleoid-associated protein</fullName>
    </submittedName>
</protein>